<sequence>MEFEVENRTMKNVFVLSPIRIHNGNSAGSARMMNIARALTMEGIKVYLCSSELQYKYSQNNIREVAPNIFLVGKEHRNNVGMIKNILHRLFHTCIITNYLWNVTRLAKSIKGEKVLYLYPTGVLSMELITLLLFKGIYRHKIFCDVNELRRATLVNSVFSKNMIKMVWQKYIWLLDFIKYYGVENLTRHYDGLVVISTNIEHYFGRYNKRLLKIPILSEVSSSSSSSSPPIFTAGGNFSICFAGMIALKKEGFDIFYEALSLLKTKYKNFELHLYGPINKYTKGLLLTDIPEKFGIKDNIFYHGILAQQNIIKEMRKYHLLVLPRPLNMQTHYGFSTKLSEYMISGVPVLVTAVSDNEIYIKDNYNGFIVKPGDAEAMANKIFKIIENYNKVAHQISINAFDTARKCFNYSNYSSILSAFLFNKSK</sequence>
<dbReference type="PANTHER" id="PTHR12526:SF630">
    <property type="entry name" value="GLYCOSYLTRANSFERASE"/>
    <property type="match status" value="1"/>
</dbReference>
<evidence type="ECO:0000256" key="1">
    <source>
        <dbReference type="SAM" id="Phobius"/>
    </source>
</evidence>
<feature type="transmembrane region" description="Helical" evidence="1">
    <location>
        <begin position="115"/>
        <end position="134"/>
    </location>
</feature>
<dbReference type="EMBL" id="AYTS01000151">
    <property type="protein sequence ID" value="OOP55327.1"/>
    <property type="molecule type" value="Genomic_DNA"/>
</dbReference>
<dbReference type="SUPFAM" id="SSF53756">
    <property type="entry name" value="UDP-Glycosyltransferase/glycogen phosphorylase"/>
    <property type="match status" value="1"/>
</dbReference>
<dbReference type="Pfam" id="PF13692">
    <property type="entry name" value="Glyco_trans_1_4"/>
    <property type="match status" value="1"/>
</dbReference>
<keyword evidence="1" id="KW-1133">Transmembrane helix</keyword>
<dbReference type="AlphaFoldDB" id="A0A1V4AQE9"/>
<organism evidence="2 3">
    <name type="scientific">Candidatus Brocadia carolinensis</name>
    <dbReference type="NCBI Taxonomy" id="1004156"/>
    <lineage>
        <taxon>Bacteria</taxon>
        <taxon>Pseudomonadati</taxon>
        <taxon>Planctomycetota</taxon>
        <taxon>Candidatus Brocadiia</taxon>
        <taxon>Candidatus Brocadiales</taxon>
        <taxon>Candidatus Brocadiaceae</taxon>
        <taxon>Candidatus Brocadia</taxon>
    </lineage>
</organism>
<keyword evidence="1" id="KW-0472">Membrane</keyword>
<name>A0A1V4AQE9_9BACT</name>
<keyword evidence="1" id="KW-0812">Transmembrane</keyword>
<evidence type="ECO:0000313" key="2">
    <source>
        <dbReference type="EMBL" id="OOP55327.1"/>
    </source>
</evidence>
<dbReference type="PANTHER" id="PTHR12526">
    <property type="entry name" value="GLYCOSYLTRANSFERASE"/>
    <property type="match status" value="1"/>
</dbReference>
<dbReference type="Gene3D" id="3.40.50.2000">
    <property type="entry name" value="Glycogen Phosphorylase B"/>
    <property type="match status" value="1"/>
</dbReference>
<reference evidence="2 3" key="1">
    <citation type="journal article" date="2017" name="Water Res.">
        <title>Discovery and metagenomic analysis of an anammox bacterial enrichment related to Candidatus "Brocadia caroliniensis" in a full-scale glycerol-fed nitritation-denitritation separate centrate treatment process.</title>
        <authorList>
            <person name="Park H."/>
            <person name="Brotto A.C."/>
            <person name="van Loosdrecht M.C."/>
            <person name="Chandran K."/>
        </authorList>
    </citation>
    <scope>NUCLEOTIDE SEQUENCE [LARGE SCALE GENOMIC DNA]</scope>
    <source>
        <strain evidence="2">26THWARD</strain>
    </source>
</reference>
<protein>
    <submittedName>
        <fullName evidence="2">Uncharacterized protein</fullName>
    </submittedName>
</protein>
<evidence type="ECO:0000313" key="3">
    <source>
        <dbReference type="Proteomes" id="UP000189681"/>
    </source>
</evidence>
<dbReference type="Proteomes" id="UP000189681">
    <property type="component" value="Unassembled WGS sequence"/>
</dbReference>
<accession>A0A1V4AQE9</accession>
<gene>
    <name evidence="2" type="ORF">AYP45_15380</name>
</gene>
<dbReference type="STRING" id="1004156.AYP45_15380"/>
<proteinExistence type="predicted"/>
<comment type="caution">
    <text evidence="2">The sequence shown here is derived from an EMBL/GenBank/DDBJ whole genome shotgun (WGS) entry which is preliminary data.</text>
</comment>